<organism evidence="2 3">
    <name type="scientific">Azohydromonas caseinilytica</name>
    <dbReference type="NCBI Taxonomy" id="2728836"/>
    <lineage>
        <taxon>Bacteria</taxon>
        <taxon>Pseudomonadati</taxon>
        <taxon>Pseudomonadota</taxon>
        <taxon>Betaproteobacteria</taxon>
        <taxon>Burkholderiales</taxon>
        <taxon>Sphaerotilaceae</taxon>
        <taxon>Azohydromonas</taxon>
    </lineage>
</organism>
<dbReference type="RefSeq" id="WP_169159253.1">
    <property type="nucleotide sequence ID" value="NZ_JABBFW010000002.1"/>
</dbReference>
<comment type="caution">
    <text evidence="2">The sequence shown here is derived from an EMBL/GenBank/DDBJ whole genome shotgun (WGS) entry which is preliminary data.</text>
</comment>
<accession>A0A848F5G2</accession>
<evidence type="ECO:0000313" key="3">
    <source>
        <dbReference type="Proteomes" id="UP000574067"/>
    </source>
</evidence>
<name>A0A848F5G2_9BURK</name>
<dbReference type="EMBL" id="JABBFW010000002">
    <property type="protein sequence ID" value="NML14368.1"/>
    <property type="molecule type" value="Genomic_DNA"/>
</dbReference>
<evidence type="ECO:0000313" key="2">
    <source>
        <dbReference type="EMBL" id="NML14368.1"/>
    </source>
</evidence>
<feature type="region of interest" description="Disordered" evidence="1">
    <location>
        <begin position="1"/>
        <end position="34"/>
    </location>
</feature>
<dbReference type="Proteomes" id="UP000574067">
    <property type="component" value="Unassembled WGS sequence"/>
</dbReference>
<proteinExistence type="predicted"/>
<reference evidence="2 3" key="1">
    <citation type="submission" date="2020-04" db="EMBL/GenBank/DDBJ databases">
        <title>Azohydromonas sp. isolated from soil.</title>
        <authorList>
            <person name="Dahal R.H."/>
        </authorList>
    </citation>
    <scope>NUCLEOTIDE SEQUENCE [LARGE SCALE GENOMIC DNA]</scope>
    <source>
        <strain evidence="2 3">G-1-1-14</strain>
    </source>
</reference>
<protein>
    <submittedName>
        <fullName evidence="2">Uncharacterized protein</fullName>
    </submittedName>
</protein>
<feature type="compositionally biased region" description="Polar residues" evidence="1">
    <location>
        <begin position="1"/>
        <end position="20"/>
    </location>
</feature>
<keyword evidence="3" id="KW-1185">Reference proteome</keyword>
<sequence>MTTNTKSKPRTTLSQPNARSQGAREHTQDQQWFPGDMERNFRRSLGRHNLHLALLELAARTFTKKIAEQPSESIFIRDIAKTEGFHSLHLQGEAFKNARAYLVFSHIAYVFSAGDALCQRIRSHAEIRTLKTQDQTLARALDEGDFITKTLALTVWASSSPEKRLVSAIQKEAEKIKTTPSFETVNYYRLVRNMELHTESDEGTGILEPEWQALPHEAILSRYGLRPSRYGDLNSNDALLCSKAWQDVAKWLCRHVLNDSQITIPLLARRYGNLSHARRKNAATNFMKEALLMSDAEVVDILTELGWLTD</sequence>
<dbReference type="AlphaFoldDB" id="A0A848F5G2"/>
<evidence type="ECO:0000256" key="1">
    <source>
        <dbReference type="SAM" id="MobiDB-lite"/>
    </source>
</evidence>
<gene>
    <name evidence="2" type="ORF">HHL10_05175</name>
</gene>